<accession>A0A3N4IRP8</accession>
<evidence type="ECO:0000313" key="2">
    <source>
        <dbReference type="EMBL" id="RPA88609.1"/>
    </source>
</evidence>
<protein>
    <submittedName>
        <fullName evidence="2">Uncharacterized protein</fullName>
    </submittedName>
</protein>
<reference evidence="2 3" key="1">
    <citation type="journal article" date="2018" name="Nat. Ecol. Evol.">
        <title>Pezizomycetes genomes reveal the molecular basis of ectomycorrhizal truffle lifestyle.</title>
        <authorList>
            <person name="Murat C."/>
            <person name="Payen T."/>
            <person name="Noel B."/>
            <person name="Kuo A."/>
            <person name="Morin E."/>
            <person name="Chen J."/>
            <person name="Kohler A."/>
            <person name="Krizsan K."/>
            <person name="Balestrini R."/>
            <person name="Da Silva C."/>
            <person name="Montanini B."/>
            <person name="Hainaut M."/>
            <person name="Levati E."/>
            <person name="Barry K.W."/>
            <person name="Belfiori B."/>
            <person name="Cichocki N."/>
            <person name="Clum A."/>
            <person name="Dockter R.B."/>
            <person name="Fauchery L."/>
            <person name="Guy J."/>
            <person name="Iotti M."/>
            <person name="Le Tacon F."/>
            <person name="Lindquist E.A."/>
            <person name="Lipzen A."/>
            <person name="Malagnac F."/>
            <person name="Mello A."/>
            <person name="Molinier V."/>
            <person name="Miyauchi S."/>
            <person name="Poulain J."/>
            <person name="Riccioni C."/>
            <person name="Rubini A."/>
            <person name="Sitrit Y."/>
            <person name="Splivallo R."/>
            <person name="Traeger S."/>
            <person name="Wang M."/>
            <person name="Zifcakova L."/>
            <person name="Wipf D."/>
            <person name="Zambonelli A."/>
            <person name="Paolocci F."/>
            <person name="Nowrousian M."/>
            <person name="Ottonello S."/>
            <person name="Baldrian P."/>
            <person name="Spatafora J.W."/>
            <person name="Henrissat B."/>
            <person name="Nagy L.G."/>
            <person name="Aury J.M."/>
            <person name="Wincker P."/>
            <person name="Grigoriev I.V."/>
            <person name="Bonfante P."/>
            <person name="Martin F.M."/>
        </authorList>
    </citation>
    <scope>NUCLEOTIDE SEQUENCE [LARGE SCALE GENOMIC DNA]</scope>
    <source>
        <strain evidence="2 3">120613-1</strain>
    </source>
</reference>
<evidence type="ECO:0000313" key="3">
    <source>
        <dbReference type="Proteomes" id="UP000276215"/>
    </source>
</evidence>
<proteinExistence type="predicted"/>
<organism evidence="2 3">
    <name type="scientific">Choiromyces venosus 120613-1</name>
    <dbReference type="NCBI Taxonomy" id="1336337"/>
    <lineage>
        <taxon>Eukaryota</taxon>
        <taxon>Fungi</taxon>
        <taxon>Dikarya</taxon>
        <taxon>Ascomycota</taxon>
        <taxon>Pezizomycotina</taxon>
        <taxon>Pezizomycetes</taxon>
        <taxon>Pezizales</taxon>
        <taxon>Tuberaceae</taxon>
        <taxon>Choiromyces</taxon>
    </lineage>
</organism>
<name>A0A3N4IRP8_9PEZI</name>
<sequence>MWYIPSYINLLFIFTSTNNYLPITYTKNSIYSITFLPSTKHSYFTTMSQNLRGRPTKSAEEKKKLRQASDKRRYLERKSKVQDATSTESEGGKVVLQEENNTKRERRKSIRHGPREVEVTGVEGKAMGDIYKVQESKLYLLSSFQWMDHNKKVIDIISLVEG</sequence>
<feature type="compositionally biased region" description="Basic and acidic residues" evidence="1">
    <location>
        <begin position="57"/>
        <end position="81"/>
    </location>
</feature>
<dbReference type="Proteomes" id="UP000276215">
    <property type="component" value="Unassembled WGS sequence"/>
</dbReference>
<keyword evidence="3" id="KW-1185">Reference proteome</keyword>
<dbReference type="EMBL" id="ML120755">
    <property type="protein sequence ID" value="RPA88609.1"/>
    <property type="molecule type" value="Genomic_DNA"/>
</dbReference>
<dbReference type="AlphaFoldDB" id="A0A3N4IRP8"/>
<gene>
    <name evidence="2" type="ORF">L873DRAFT_1910301</name>
</gene>
<evidence type="ECO:0000256" key="1">
    <source>
        <dbReference type="SAM" id="MobiDB-lite"/>
    </source>
</evidence>
<feature type="region of interest" description="Disordered" evidence="1">
    <location>
        <begin position="49"/>
        <end position="116"/>
    </location>
</feature>